<evidence type="ECO:0000313" key="5">
    <source>
        <dbReference type="Proteomes" id="UP001246690"/>
    </source>
</evidence>
<evidence type="ECO:0000313" key="4">
    <source>
        <dbReference type="EMBL" id="WMY76473.1"/>
    </source>
</evidence>
<dbReference type="SUPFAM" id="SSF53955">
    <property type="entry name" value="Lysozyme-like"/>
    <property type="match status" value="1"/>
</dbReference>
<keyword evidence="5" id="KW-1185">Reference proteome</keyword>
<evidence type="ECO:0000259" key="3">
    <source>
        <dbReference type="Pfam" id="PF01464"/>
    </source>
</evidence>
<gene>
    <name evidence="4" type="ORF">RHD99_11325</name>
</gene>
<feature type="transmembrane region" description="Helical" evidence="2">
    <location>
        <begin position="167"/>
        <end position="194"/>
    </location>
</feature>
<sequence>MNIPDNIKLLIRSVAPTLLTALSLPPPLNLIAATVVSSILSKNLSANVAQQSDNAGNSINPAAMTPEQIVDVIKNNQTSPSIVTDLRSAEESLKHYEITSGIRFAELALQEKQSIQDFQINSGIAGNIFNSGIKIVWIAMCGLLVVIITSLLLLIPGVDIPSDKQSIVTAVFGIIGTVIGFINGLASNIVGYYWGSSQGSKEKGIEMASSFKNLGESVAKTLETNAANASNTASNASQEKPQQEIPRSSARGSDDIASPPVPAKPTLLNDTWSELAAPHDFISSGVSWNLQKDGISIQGTTPSGTQGKPTTVEKIWDLYGPYCVQASKMYGVPVELIIATIATESGGDRNARRAEPQIHDESVGLMQTLVKTARGALGRPSLTGDDLLDPATSIEAGTAYIAHQRYVTHFDPPKVAAAYNAGSLRVDNASANRWKMHCYPKGTGRHIDNFVSWFNDCMKEEVQTKWNENKDISSFSSIFK</sequence>
<dbReference type="InterPro" id="IPR008258">
    <property type="entry name" value="Transglycosylase_SLT_dom_1"/>
</dbReference>
<keyword evidence="2" id="KW-1133">Transmembrane helix</keyword>
<dbReference type="Pfam" id="PF01464">
    <property type="entry name" value="SLT"/>
    <property type="match status" value="1"/>
</dbReference>
<evidence type="ECO:0000256" key="2">
    <source>
        <dbReference type="SAM" id="Phobius"/>
    </source>
</evidence>
<feature type="domain" description="Transglycosylase SLT" evidence="3">
    <location>
        <begin position="324"/>
        <end position="432"/>
    </location>
</feature>
<keyword evidence="2" id="KW-0812">Transmembrane</keyword>
<feature type="transmembrane region" description="Helical" evidence="2">
    <location>
        <begin position="135"/>
        <end position="155"/>
    </location>
</feature>
<feature type="region of interest" description="Disordered" evidence="1">
    <location>
        <begin position="228"/>
        <end position="264"/>
    </location>
</feature>
<proteinExistence type="predicted"/>
<evidence type="ECO:0000256" key="1">
    <source>
        <dbReference type="SAM" id="MobiDB-lite"/>
    </source>
</evidence>
<dbReference type="RefSeq" id="WP_309878874.1">
    <property type="nucleotide sequence ID" value="NZ_CP133838.1"/>
</dbReference>
<dbReference type="Proteomes" id="UP001246690">
    <property type="component" value="Chromosome"/>
</dbReference>
<feature type="compositionally biased region" description="Low complexity" evidence="1">
    <location>
        <begin position="228"/>
        <end position="237"/>
    </location>
</feature>
<organism evidence="4 5">
    <name type="scientific">Buttiauxella selenatireducens</name>
    <dbReference type="NCBI Taxonomy" id="3073902"/>
    <lineage>
        <taxon>Bacteria</taxon>
        <taxon>Pseudomonadati</taxon>
        <taxon>Pseudomonadota</taxon>
        <taxon>Gammaproteobacteria</taxon>
        <taxon>Enterobacterales</taxon>
        <taxon>Enterobacteriaceae</taxon>
        <taxon>Buttiauxella</taxon>
    </lineage>
</organism>
<reference evidence="4 5" key="1">
    <citation type="submission" date="2023-09" db="EMBL/GenBank/DDBJ databases">
        <title>Buttiauxella selenatireducens sp. nov., isolated from the rhizosphere of Cardamine hupingshanesis.</title>
        <authorList>
            <person name="Zhang S."/>
            <person name="Xu Z."/>
            <person name="Wang H."/>
            <person name="Guo Y."/>
        </authorList>
    </citation>
    <scope>NUCLEOTIDE SEQUENCE [LARGE SCALE GENOMIC DNA]</scope>
    <source>
        <strain evidence="4 5">R73</strain>
    </source>
</reference>
<protein>
    <submittedName>
        <fullName evidence="4">Transglycosylase SLT domain-containing protein</fullName>
    </submittedName>
</protein>
<keyword evidence="2" id="KW-0472">Membrane</keyword>
<dbReference type="EMBL" id="CP133838">
    <property type="protein sequence ID" value="WMY76473.1"/>
    <property type="molecule type" value="Genomic_DNA"/>
</dbReference>
<accession>A0ABY9SG34</accession>
<name>A0ABY9SG34_9ENTR</name>
<dbReference type="InterPro" id="IPR023346">
    <property type="entry name" value="Lysozyme-like_dom_sf"/>
</dbReference>
<dbReference type="Gene3D" id="1.10.530.10">
    <property type="match status" value="1"/>
</dbReference>